<dbReference type="GO" id="GO:0009432">
    <property type="term" value="P:SOS response"/>
    <property type="evidence" value="ECO:0007669"/>
    <property type="project" value="TreeGrafter"/>
</dbReference>
<protein>
    <recommendedName>
        <fullName evidence="1">MvdD-like pre-ATP grasp domain-containing protein</fullName>
    </recommendedName>
</protein>
<dbReference type="PANTHER" id="PTHR21621:SF0">
    <property type="entry name" value="BETA-CITRYLGLUTAMATE SYNTHASE B-RELATED"/>
    <property type="match status" value="1"/>
</dbReference>
<dbReference type="AlphaFoldDB" id="A0A2C9ZM94"/>
<dbReference type="Gene3D" id="3.30.470.20">
    <property type="entry name" value="ATP-grasp fold, B domain"/>
    <property type="match status" value="1"/>
</dbReference>
<comment type="caution">
    <text evidence="2">The sequence shown here is derived from an EMBL/GenBank/DDBJ whole genome shotgun (WGS) entry which is preliminary data.</text>
</comment>
<evidence type="ECO:0000313" key="3">
    <source>
        <dbReference type="Proteomes" id="UP000195105"/>
    </source>
</evidence>
<dbReference type="GO" id="GO:0018169">
    <property type="term" value="F:ribosomal S6-glutamic acid ligase activity"/>
    <property type="evidence" value="ECO:0007669"/>
    <property type="project" value="TreeGrafter"/>
</dbReference>
<accession>A0A2C9ZM94</accession>
<dbReference type="SUPFAM" id="SSF56059">
    <property type="entry name" value="Glutathione synthetase ATP-binding domain-like"/>
    <property type="match status" value="1"/>
</dbReference>
<proteinExistence type="predicted"/>
<dbReference type="PANTHER" id="PTHR21621">
    <property type="entry name" value="RIBOSOMAL PROTEIN S6 MODIFICATION PROTEIN"/>
    <property type="match status" value="1"/>
</dbReference>
<dbReference type="InterPro" id="IPR026449">
    <property type="entry name" value="GRASP_SAV_5884"/>
</dbReference>
<feature type="domain" description="MvdD-like pre-ATP grasp" evidence="1">
    <location>
        <begin position="4"/>
        <end position="122"/>
    </location>
</feature>
<dbReference type="InterPro" id="IPR048936">
    <property type="entry name" value="MvdD-like_ATPgrasp"/>
</dbReference>
<sequence>MTSTVLVVTALEDFTADRVIGALNEREVPVVRIDPADIGRELAFGFRLGPETPVWGGRLRTPSREVEVREVTAVYYRRPTPYTTRFQHLPQQPRDFAVTEARHGLGGVLNSLHGALYVNHPHAVTRADFKPAQLQRFAELGLRVPPTLVTNEAEAARKFAADHGRVVYKTFRGLPCSDDGHTGAIWTQRVEPDTFDDTLAMTAHMFQTEIPKSGDVRITVVGRRIFAQQITAPDRALDWRRGDWDELLHAPIAVPAAIEAALYTYLDSFGLVFGCFDFALTGDGDDPEDWWAIECNPNGQWGWLPDAADIAEAFADMLSTEVWKETARHGVSRRP</sequence>
<dbReference type="EMBL" id="NGFN01000262">
    <property type="protein sequence ID" value="OUC96716.1"/>
    <property type="molecule type" value="Genomic_DNA"/>
</dbReference>
<evidence type="ECO:0000259" key="1">
    <source>
        <dbReference type="Pfam" id="PF21068"/>
    </source>
</evidence>
<dbReference type="Proteomes" id="UP000195105">
    <property type="component" value="Unassembled WGS sequence"/>
</dbReference>
<organism evidence="2 3">
    <name type="scientific">Streptomyces swartbergensis</name>
    <dbReference type="NCBI Taxonomy" id="487165"/>
    <lineage>
        <taxon>Bacteria</taxon>
        <taxon>Bacillati</taxon>
        <taxon>Actinomycetota</taxon>
        <taxon>Actinomycetes</taxon>
        <taxon>Kitasatosporales</taxon>
        <taxon>Streptomycetaceae</taxon>
        <taxon>Streptomyces</taxon>
    </lineage>
</organism>
<dbReference type="GO" id="GO:0005737">
    <property type="term" value="C:cytoplasm"/>
    <property type="evidence" value="ECO:0007669"/>
    <property type="project" value="TreeGrafter"/>
</dbReference>
<evidence type="ECO:0000313" key="2">
    <source>
        <dbReference type="EMBL" id="OUC96716.1"/>
    </source>
</evidence>
<gene>
    <name evidence="2" type="ORF">CA983_31400</name>
</gene>
<reference evidence="2 3" key="1">
    <citation type="submission" date="2017-05" db="EMBL/GenBank/DDBJ databases">
        <title>Biotechnological potential of actinobacteria isolated from South African environments.</title>
        <authorList>
            <person name="Le Roes-Hill M."/>
            <person name="Prins A."/>
            <person name="Durrell K.A."/>
        </authorList>
    </citation>
    <scope>NUCLEOTIDE SEQUENCE [LARGE SCALE GENOMIC DNA]</scope>
    <source>
        <strain evidence="2 3">HMC13</strain>
    </source>
</reference>
<keyword evidence="3" id="KW-1185">Reference proteome</keyword>
<dbReference type="Pfam" id="PF21068">
    <property type="entry name" value="ATPgraspMvdD"/>
    <property type="match status" value="1"/>
</dbReference>
<dbReference type="NCBIfam" id="TIGR04187">
    <property type="entry name" value="GRASP_SAV_5884"/>
    <property type="match status" value="1"/>
</dbReference>
<name>A0A2C9ZM94_9ACTN</name>
<dbReference type="RefSeq" id="WP_086604213.1">
    <property type="nucleotide sequence ID" value="NZ_NGFN01000262.1"/>
</dbReference>